<evidence type="ECO:0000256" key="2">
    <source>
        <dbReference type="ARBA" id="ARBA00022729"/>
    </source>
</evidence>
<evidence type="ECO:0000256" key="3">
    <source>
        <dbReference type="ARBA" id="ARBA00022801"/>
    </source>
</evidence>
<dbReference type="InterPro" id="IPR018905">
    <property type="entry name" value="A-galactase_NEW3"/>
</dbReference>
<dbReference type="InterPro" id="IPR013222">
    <property type="entry name" value="Glyco_hyd_98_carb-bd"/>
</dbReference>
<dbReference type="InterPro" id="IPR008979">
    <property type="entry name" value="Galactose-bd-like_sf"/>
</dbReference>
<evidence type="ECO:0000256" key="4">
    <source>
        <dbReference type="ARBA" id="ARBA00023295"/>
    </source>
</evidence>
<dbReference type="Gene3D" id="2.60.120.1060">
    <property type="entry name" value="NPCBM/NEW2 domain"/>
    <property type="match status" value="1"/>
</dbReference>
<comment type="catalytic activity">
    <reaction evidence="5">
        <text>Hydrolysis of terminal, non-reducing alpha-D-galactose residues in alpha-D-galactosides, including galactose oligosaccharides, galactomannans and galactolipids.</text>
        <dbReference type="EC" id="3.2.1.22"/>
    </reaction>
</comment>
<proteinExistence type="inferred from homology"/>
<dbReference type="Pfam" id="PF10633">
    <property type="entry name" value="NPCBM_assoc"/>
    <property type="match status" value="1"/>
</dbReference>
<dbReference type="Gene3D" id="2.60.40.10">
    <property type="entry name" value="Immunoglobulins"/>
    <property type="match status" value="1"/>
</dbReference>
<organism evidence="7 8">
    <name type="scientific">Anaeromassilibacillus senegalensis</name>
    <dbReference type="NCBI Taxonomy" id="1673717"/>
    <lineage>
        <taxon>Bacteria</taxon>
        <taxon>Bacillati</taxon>
        <taxon>Bacillota</taxon>
        <taxon>Clostridia</taxon>
        <taxon>Eubacteriales</taxon>
        <taxon>Acutalibacteraceae</taxon>
        <taxon>Anaeromassilibacillus</taxon>
    </lineage>
</organism>
<dbReference type="InterPro" id="IPR013785">
    <property type="entry name" value="Aldolase_TIM"/>
</dbReference>
<dbReference type="PRINTS" id="PR00740">
    <property type="entry name" value="GLHYDRLASE27"/>
</dbReference>
<keyword evidence="3 5" id="KW-0378">Hydrolase</keyword>
<dbReference type="InterPro" id="IPR041233">
    <property type="entry name" value="Melibiase_C"/>
</dbReference>
<dbReference type="PROSITE" id="PS51175">
    <property type="entry name" value="CBM6"/>
    <property type="match status" value="1"/>
</dbReference>
<dbReference type="Pfam" id="PF18998">
    <property type="entry name" value="Flg_new_2"/>
    <property type="match status" value="2"/>
</dbReference>
<keyword evidence="4 5" id="KW-0326">Glycosidase</keyword>
<dbReference type="InterPro" id="IPR013780">
    <property type="entry name" value="Glyco_hydro_b"/>
</dbReference>
<evidence type="ECO:0000259" key="6">
    <source>
        <dbReference type="PROSITE" id="PS51175"/>
    </source>
</evidence>
<dbReference type="SMART" id="SM00776">
    <property type="entry name" value="NPCBM"/>
    <property type="match status" value="1"/>
</dbReference>
<dbReference type="CDD" id="cd14792">
    <property type="entry name" value="GH27"/>
    <property type="match status" value="1"/>
</dbReference>
<dbReference type="SUPFAM" id="SSF51445">
    <property type="entry name" value="(Trans)glycosidases"/>
    <property type="match status" value="2"/>
</dbReference>
<dbReference type="Pfam" id="PF17801">
    <property type="entry name" value="Melibiase_C"/>
    <property type="match status" value="1"/>
</dbReference>
<dbReference type="Gene3D" id="3.20.20.70">
    <property type="entry name" value="Aldolase class I"/>
    <property type="match status" value="2"/>
</dbReference>
<dbReference type="EC" id="3.2.1.22" evidence="5"/>
<dbReference type="Pfam" id="PF07554">
    <property type="entry name" value="FIVAR"/>
    <property type="match status" value="4"/>
</dbReference>
<comment type="similarity">
    <text evidence="1 5">Belongs to the glycosyl hydrolase 27 family.</text>
</comment>
<dbReference type="Gene3D" id="1.20.1270.70">
    <property type="entry name" value="Designed single chain three-helix bundle"/>
    <property type="match status" value="1"/>
</dbReference>
<dbReference type="InterPro" id="IPR002241">
    <property type="entry name" value="Glyco_hydro_27"/>
</dbReference>
<evidence type="ECO:0000313" key="8">
    <source>
        <dbReference type="Proteomes" id="UP001298681"/>
    </source>
</evidence>
<dbReference type="InterPro" id="IPR005084">
    <property type="entry name" value="CBM6"/>
</dbReference>
<dbReference type="Pfam" id="PF16990">
    <property type="entry name" value="CBM_35"/>
    <property type="match status" value="1"/>
</dbReference>
<evidence type="ECO:0000256" key="1">
    <source>
        <dbReference type="ARBA" id="ARBA00009743"/>
    </source>
</evidence>
<dbReference type="InterPro" id="IPR017853">
    <property type="entry name" value="GH"/>
</dbReference>
<sequence length="1647" mass="176459">MKQVNALDPENPLKVGVYSSCGDLTCEDMPGAAGNEELDAQTFAEWGVEYLKYDYCHVVDMGSDIGYTSYTKAPDVDYITVAKAGTPEGEQLQAEDAILEGNAAVVNGGGCYGTGYVTGLSANGGSITFHKTVDEPGQYVLTIGFKKTASTTSKYAQIEVNGERTYETTIARTSGWSNTGRQQVYIDLDAGENTIKIFNPIDGQKADSIRRYSKMGNALKEATASVAEQTGAEEKPIFFSVCEHGRTSPWTWAGEFANSWRTSSDISASWNSVMNNYEIAVNLWSYQKPGTYNDPDMLEVGNGNPTETENQAHFSLWAMMNSPLILGCDIRDFVSETSPDGVDHEVHNGAYDIVTNDAVIALNQDPLLLQASRISTADGIDILVKPLENGEAAVCFLNKSAADGATASVDLSTLADEDDRITLPSSSIYMVTDLWGDGTEEVSSETLSSGAIPAHGVKLYRVKAAEPGSIDKMASVQIRSDSSIYNAGETAAFDVKVENVGSETMKNISIALDAPESFTVTGGETIDELALGETKTVTFQVTMPEDASCSIDKPADDYILSATATYRYDGDSEDTATLDTETVRVSKAPENTVTKLGDYPWLSATVGWGDEPGRNVSIDGNPLRLGGETYASGIGVHAASEVQIYLGGGDYQFHSFIGVDQEMQVAASSIQFEVLADGERVYQSEVLNANDREEVNVVLNDCRVLTLRVTDAGDGIGSDHGDWADATVIKLEDVKTYNIEIADTENGTITTDPEGSVLDGLPVEITFTPAEGYVTHMAVVNGEIVIPVDNQYTLTNITEDVTISAEFVAEGGTGTQVAVVSAANPDAQEVDYGTAFDALDLPDTIALRLEDGLRATVPVVWDSESYDPYTSGEQTVSGELTLPACIVNTNDVKAAAVVTVGEETVRNIAPKGTAYAPDTALGNNKEASFVNDGIYDDQAPGANGKGVFGMKVLDQIPEEDRYVQVTWDTPKDVERMILWSYFAKDQGPKNFDVLVTKDGSSWETVANSGDITWKQNPADREQQQKEIVFDSVQEDILGLRIYVNSSYDANWGVNAVITELQIFGKNSSEEEKVSVNFTEPVNGKISAATDSGEIVAGQTVAVGTKVTFTFTPDAGYYVSRALINGEEVQLTAENTYTMEVTTDVTADAEFAEDVPVEHSLTVQYDGSKVSLSVDGEGQHIADLIGRYTDGVLSGTELDLTFAPAVDGREIAGVMVNNEAQAFDDPAEYVYSLTMPRADTELNFAFTVVNKLTLRQTIAIAEALQEGDEYANVIPSVKERFDAALEKANEVAANLTATQAEIDEAWSGLMDMIHLLSFAPGDKTELNTLLEIARALEEADFTPESWENYLPAYEAAEEVAADEEALAGDIEKACDDLRTAFDQLVRATDFSMLQAVVDKANSLDLNLYIDDEAMAAFKDVLAEAEELLLNADAAQADVDAKAVELSNAMAALRKIPNKDELNKLIAEMEQKDLDGYTDRSVAAFKAALSVAKTVAADADADEQAVAKAYTNLEAAANNLVKAEKPGTGNSGKGSTSANIGNAYGAAGVVSAAQGVTNQQAYVVSDTTVNFTLKRGSAYCFKMTVVNGNAMTPGFTAGNGEVLKTQFVAKIGNDYYYRVYATGTPGQSTGVYTTLPGNVPVKHCAVTIG</sequence>
<evidence type="ECO:0000313" key="7">
    <source>
        <dbReference type="EMBL" id="MCG4611582.1"/>
    </source>
</evidence>
<comment type="caution">
    <text evidence="7">The sequence shown here is derived from an EMBL/GenBank/DDBJ whole genome shotgun (WGS) entry which is preliminary data.</text>
</comment>
<keyword evidence="2" id="KW-0732">Signal</keyword>
<reference evidence="7 8" key="1">
    <citation type="submission" date="2022-01" db="EMBL/GenBank/DDBJ databases">
        <title>Collection of gut derived symbiotic bacterial strains cultured from healthy donors.</title>
        <authorList>
            <person name="Lin H."/>
            <person name="Kohout C."/>
            <person name="Waligurski E."/>
            <person name="Pamer E.G."/>
        </authorList>
    </citation>
    <scope>NUCLEOTIDE SEQUENCE [LARGE SCALE GENOMIC DNA]</scope>
    <source>
        <strain evidence="7 8">DFI.7.58</strain>
    </source>
</reference>
<dbReference type="InterPro" id="IPR044060">
    <property type="entry name" value="Bacterial_rp_domain"/>
</dbReference>
<keyword evidence="5" id="KW-1015">Disulfide bond</keyword>
<feature type="domain" description="CBM6" evidence="6">
    <location>
        <begin position="90"/>
        <end position="197"/>
    </location>
</feature>
<dbReference type="Gene3D" id="2.60.120.260">
    <property type="entry name" value="Galactose-binding domain-like"/>
    <property type="match status" value="1"/>
</dbReference>
<accession>A0ABS9MLB6</accession>
<dbReference type="Gene3D" id="2.60.40.1180">
    <property type="entry name" value="Golgi alpha-mannosidase II"/>
    <property type="match status" value="1"/>
</dbReference>
<dbReference type="Proteomes" id="UP001298681">
    <property type="component" value="Unassembled WGS sequence"/>
</dbReference>
<dbReference type="PANTHER" id="PTHR11452">
    <property type="entry name" value="ALPHA-GALACTOSIDASE/ALPHA-N-ACETYLGALACTOSAMINIDASE"/>
    <property type="match status" value="1"/>
</dbReference>
<dbReference type="PANTHER" id="PTHR11452:SF75">
    <property type="entry name" value="ALPHA-GALACTOSIDASE MEL1"/>
    <property type="match status" value="1"/>
</dbReference>
<dbReference type="InterPro" id="IPR013783">
    <property type="entry name" value="Ig-like_fold"/>
</dbReference>
<dbReference type="SUPFAM" id="SSF51011">
    <property type="entry name" value="Glycosyl hydrolase domain"/>
    <property type="match status" value="1"/>
</dbReference>
<dbReference type="Pfam" id="PF16499">
    <property type="entry name" value="Melibiase_2"/>
    <property type="match status" value="2"/>
</dbReference>
<protein>
    <recommendedName>
        <fullName evidence="5">Alpha-galactosidase</fullName>
        <ecNumber evidence="5">3.2.1.22</ecNumber>
    </recommendedName>
    <alternativeName>
        <fullName evidence="5">Melibiase</fullName>
    </alternativeName>
</protein>
<dbReference type="RefSeq" id="WP_237967076.1">
    <property type="nucleotide sequence ID" value="NZ_JAKNHQ010000018.1"/>
</dbReference>
<dbReference type="InterPro" id="IPR038637">
    <property type="entry name" value="NPCBM_sf"/>
</dbReference>
<evidence type="ECO:0000256" key="5">
    <source>
        <dbReference type="RuleBase" id="RU361168"/>
    </source>
</evidence>
<dbReference type="SUPFAM" id="SSF49785">
    <property type="entry name" value="Galactose-binding domain-like"/>
    <property type="match status" value="2"/>
</dbReference>
<dbReference type="Pfam" id="PF08305">
    <property type="entry name" value="NPCBM"/>
    <property type="match status" value="1"/>
</dbReference>
<keyword evidence="8" id="KW-1185">Reference proteome</keyword>
<dbReference type="EMBL" id="JAKNHQ010000018">
    <property type="protein sequence ID" value="MCG4611582.1"/>
    <property type="molecule type" value="Genomic_DNA"/>
</dbReference>
<gene>
    <name evidence="7" type="ORF">L0P57_11670</name>
</gene>
<name>A0ABS9MLB6_9FIRM</name>
<dbReference type="Gene3D" id="1.20.1270.90">
    <property type="entry name" value="AF1782-like"/>
    <property type="match status" value="3"/>
</dbReference>